<dbReference type="Pfam" id="PF09990">
    <property type="entry name" value="DUF2231"/>
    <property type="match status" value="1"/>
</dbReference>
<keyword evidence="1" id="KW-0812">Transmembrane</keyword>
<keyword evidence="1" id="KW-0472">Membrane</keyword>
<name>A0A644XTP5_9ZZZZ</name>
<reference evidence="3" key="1">
    <citation type="submission" date="2019-08" db="EMBL/GenBank/DDBJ databases">
        <authorList>
            <person name="Kucharzyk K."/>
            <person name="Murdoch R.W."/>
            <person name="Higgins S."/>
            <person name="Loffler F."/>
        </authorList>
    </citation>
    <scope>NUCLEOTIDE SEQUENCE</scope>
</reference>
<dbReference type="InterPro" id="IPR019251">
    <property type="entry name" value="DUF2231_TM"/>
</dbReference>
<proteinExistence type="predicted"/>
<dbReference type="AlphaFoldDB" id="A0A644XTP5"/>
<evidence type="ECO:0000256" key="1">
    <source>
        <dbReference type="SAM" id="Phobius"/>
    </source>
</evidence>
<gene>
    <name evidence="3" type="ORF">SDC9_66008</name>
</gene>
<feature type="transmembrane region" description="Helical" evidence="1">
    <location>
        <begin position="81"/>
        <end position="100"/>
    </location>
</feature>
<feature type="domain" description="DUF2231" evidence="2">
    <location>
        <begin position="7"/>
        <end position="142"/>
    </location>
</feature>
<feature type="transmembrane region" description="Helical" evidence="1">
    <location>
        <begin position="12"/>
        <end position="32"/>
    </location>
</feature>
<feature type="transmembrane region" description="Helical" evidence="1">
    <location>
        <begin position="44"/>
        <end position="61"/>
    </location>
</feature>
<keyword evidence="1" id="KW-1133">Transmembrane helix</keyword>
<feature type="transmembrane region" description="Helical" evidence="1">
    <location>
        <begin position="112"/>
        <end position="137"/>
    </location>
</feature>
<organism evidence="3">
    <name type="scientific">bioreactor metagenome</name>
    <dbReference type="NCBI Taxonomy" id="1076179"/>
    <lineage>
        <taxon>unclassified sequences</taxon>
        <taxon>metagenomes</taxon>
        <taxon>ecological metagenomes</taxon>
    </lineage>
</organism>
<dbReference type="EMBL" id="VSSQ01003203">
    <property type="protein sequence ID" value="MPM19582.1"/>
    <property type="molecule type" value="Genomic_DNA"/>
</dbReference>
<evidence type="ECO:0000259" key="2">
    <source>
        <dbReference type="Pfam" id="PF09990"/>
    </source>
</evidence>
<sequence>MLDLNHLHPMLVHFPIALLLTGFVFDVFSLFFSKKEPCLSKIGFYLMILGTLGAGAAYLSGDLFTQEMSGAAGELREKHELFAKTTLFIMLAASLLRIIAVATKKDKGWLKWLVFVLFAVGAACVGFTGFLGGSLVFNYMVGF</sequence>
<comment type="caution">
    <text evidence="3">The sequence shown here is derived from an EMBL/GenBank/DDBJ whole genome shotgun (WGS) entry which is preliminary data.</text>
</comment>
<protein>
    <recommendedName>
        <fullName evidence="2">DUF2231 domain-containing protein</fullName>
    </recommendedName>
</protein>
<accession>A0A644XTP5</accession>
<evidence type="ECO:0000313" key="3">
    <source>
        <dbReference type="EMBL" id="MPM19582.1"/>
    </source>
</evidence>